<dbReference type="OrthoDB" id="192868at2"/>
<keyword evidence="1" id="KW-1133">Transmembrane helix</keyword>
<protein>
    <recommendedName>
        <fullName evidence="2">DUF4234 domain-containing protein</fullName>
    </recommendedName>
</protein>
<dbReference type="RefSeq" id="WP_014423329.1">
    <property type="nucleotide sequence ID" value="NC_017068.1"/>
</dbReference>
<organism evidence="3 4">
    <name type="scientific">Selenomonas ruminantium subsp. lactilytica (strain NBRC 103574 / TAM6421)</name>
    <dbReference type="NCBI Taxonomy" id="927704"/>
    <lineage>
        <taxon>Bacteria</taxon>
        <taxon>Bacillati</taxon>
        <taxon>Bacillota</taxon>
        <taxon>Negativicutes</taxon>
        <taxon>Selenomonadales</taxon>
        <taxon>Selenomonadaceae</taxon>
        <taxon>Selenomonas</taxon>
    </lineage>
</organism>
<feature type="transmembrane region" description="Helical" evidence="1">
    <location>
        <begin position="89"/>
        <end position="118"/>
    </location>
</feature>
<feature type="domain" description="DUF4234" evidence="2">
    <location>
        <begin position="4"/>
        <end position="64"/>
    </location>
</feature>
<dbReference type="Pfam" id="PF14018">
    <property type="entry name" value="DUF4234"/>
    <property type="match status" value="1"/>
</dbReference>
<reference evidence="3 4" key="1">
    <citation type="submission" date="2011-10" db="EMBL/GenBank/DDBJ databases">
        <title>Whole genome sequence of Selenomonas ruminantium subsp. lactilytica TAM6421.</title>
        <authorList>
            <person name="Oguchi A."/>
            <person name="Ankai A."/>
            <person name="Kaneko J."/>
            <person name="Yamada-Narita S."/>
            <person name="Fukui S."/>
            <person name="Takahashi M."/>
            <person name="Onodera T."/>
            <person name="Kojima S."/>
            <person name="Fushimi T."/>
            <person name="Abe N."/>
            <person name="Kamio Y."/>
            <person name="Yamazaki S."/>
            <person name="Fujita N."/>
        </authorList>
    </citation>
    <scope>NUCLEOTIDE SEQUENCE [LARGE SCALE GENOMIC DNA]</scope>
    <source>
        <strain evidence="4">NBRC 103574 / TAM6421</strain>
    </source>
</reference>
<evidence type="ECO:0000256" key="1">
    <source>
        <dbReference type="SAM" id="Phobius"/>
    </source>
</evidence>
<feature type="transmembrane region" description="Helical" evidence="1">
    <location>
        <begin position="46"/>
        <end position="64"/>
    </location>
</feature>
<evidence type="ECO:0000313" key="4">
    <source>
        <dbReference type="Proteomes" id="UP000007887"/>
    </source>
</evidence>
<dbReference type="InterPro" id="IPR025328">
    <property type="entry name" value="DUF4234"/>
</dbReference>
<accession>I0GM97</accession>
<feature type="transmembrane region" description="Helical" evidence="1">
    <location>
        <begin position="138"/>
        <end position="155"/>
    </location>
</feature>
<evidence type="ECO:0000259" key="2">
    <source>
        <dbReference type="Pfam" id="PF14018"/>
    </source>
</evidence>
<feature type="transmembrane region" description="Helical" evidence="1">
    <location>
        <begin position="167"/>
        <end position="185"/>
    </location>
</feature>
<dbReference type="KEGG" id="sri:SELR_01760"/>
<keyword evidence="1" id="KW-0472">Membrane</keyword>
<keyword evidence="1" id="KW-0812">Transmembrane</keyword>
<dbReference type="Proteomes" id="UP000007887">
    <property type="component" value="Chromosome"/>
</dbReference>
<dbReference type="HOGENOM" id="CLU_1214124_0_0_9"/>
<dbReference type="EMBL" id="AP012292">
    <property type="protein sequence ID" value="BAL81884.1"/>
    <property type="molecule type" value="Genomic_DNA"/>
</dbReference>
<gene>
    <name evidence="3" type="ordered locus">SELR_01760</name>
</gene>
<feature type="transmembrane region" description="Helical" evidence="1">
    <location>
        <begin position="7"/>
        <end position="26"/>
    </location>
</feature>
<dbReference type="PATRIC" id="fig|927704.6.peg.180"/>
<proteinExistence type="predicted"/>
<sequence length="208" mass="23267">MEKRNTIMRLVLTIITCGLYGIYWMYQMNEDLKRLRGESATAEGSTLVLYTFLTCGLYTFYWLYVNSDVLGQLREENGMEPDGASKENYIISTILAVVTSVGFWGLFTAVLGAILLALDDVLADEEVFEAFGQLAGESLSSLFMGIIMVVVMVALACRRQPEDSPRLLVVFSAIIFCMQCFPPFLSLGFMQKSLNGLIDCLQNERDVI</sequence>
<dbReference type="AlphaFoldDB" id="I0GM97"/>
<name>I0GM97_SELRL</name>
<evidence type="ECO:0000313" key="3">
    <source>
        <dbReference type="EMBL" id="BAL81884.1"/>
    </source>
</evidence>
<dbReference type="eggNOG" id="COG4640">
    <property type="taxonomic scope" value="Bacteria"/>
</dbReference>